<dbReference type="Pfam" id="PF21175">
    <property type="entry name" value="RecR_C"/>
    <property type="match status" value="1"/>
</dbReference>
<dbReference type="AlphaFoldDB" id="A0A3B1DBX4"/>
<evidence type="ECO:0000256" key="3">
    <source>
        <dbReference type="ARBA" id="ARBA00022771"/>
    </source>
</evidence>
<dbReference type="NCBIfam" id="TIGR00615">
    <property type="entry name" value="recR"/>
    <property type="match status" value="1"/>
</dbReference>
<evidence type="ECO:0000256" key="4">
    <source>
        <dbReference type="ARBA" id="ARBA00022833"/>
    </source>
</evidence>
<protein>
    <submittedName>
        <fullName evidence="8">Recombination protein RecR</fullName>
    </submittedName>
</protein>
<dbReference type="GO" id="GO:0008270">
    <property type="term" value="F:zinc ion binding"/>
    <property type="evidence" value="ECO:0007669"/>
    <property type="project" value="UniProtKB-KW"/>
</dbReference>
<keyword evidence="2" id="KW-0227">DNA damage</keyword>
<keyword evidence="4" id="KW-0862">Zinc</keyword>
<dbReference type="Gene3D" id="6.10.250.240">
    <property type="match status" value="1"/>
</dbReference>
<keyword evidence="3" id="KW-0863">Zinc-finger</keyword>
<dbReference type="Gene3D" id="1.10.8.420">
    <property type="entry name" value="RecR Domain 1"/>
    <property type="match status" value="1"/>
</dbReference>
<dbReference type="PROSITE" id="PS50880">
    <property type="entry name" value="TOPRIM"/>
    <property type="match status" value="1"/>
</dbReference>
<evidence type="ECO:0000256" key="1">
    <source>
        <dbReference type="ARBA" id="ARBA00022723"/>
    </source>
</evidence>
<feature type="domain" description="Toprim" evidence="7">
    <location>
        <begin position="80"/>
        <end position="175"/>
    </location>
</feature>
<evidence type="ECO:0000256" key="2">
    <source>
        <dbReference type="ARBA" id="ARBA00022763"/>
    </source>
</evidence>
<proteinExistence type="inferred from homology"/>
<dbReference type="PANTHER" id="PTHR30446">
    <property type="entry name" value="RECOMBINATION PROTEIN RECR"/>
    <property type="match status" value="1"/>
</dbReference>
<dbReference type="HAMAP" id="MF_00017">
    <property type="entry name" value="RecR"/>
    <property type="match status" value="1"/>
</dbReference>
<dbReference type="GO" id="GO:0003677">
    <property type="term" value="F:DNA binding"/>
    <property type="evidence" value="ECO:0007669"/>
    <property type="project" value="InterPro"/>
</dbReference>
<sequence>MKRPQAVTDLVDALKKLPGIGQKTAERLSFFILRGPEERAFKLATAIKNVKEKIILCSNCHGITEKDPCDICQNPKRNRAQICVVEEPHDVYILENMGQYKGLYHVLMGVISPLDGIGPGELTIESLKEKIEKGGIEEVILATNPNMEGESTAVYIAKVLKPTKVKVTRIARGLPIGSDIEYADSVTLMKSLEGRSEML</sequence>
<keyword evidence="5" id="KW-0233">DNA recombination</keyword>
<dbReference type="GO" id="GO:0006310">
    <property type="term" value="P:DNA recombination"/>
    <property type="evidence" value="ECO:0007669"/>
    <property type="project" value="UniProtKB-KW"/>
</dbReference>
<dbReference type="GO" id="GO:0006281">
    <property type="term" value="P:DNA repair"/>
    <property type="evidence" value="ECO:0007669"/>
    <property type="project" value="UniProtKB-KW"/>
</dbReference>
<keyword evidence="1" id="KW-0479">Metal-binding</keyword>
<dbReference type="PROSITE" id="PS01300">
    <property type="entry name" value="RECR"/>
    <property type="match status" value="1"/>
</dbReference>
<dbReference type="Pfam" id="PF21176">
    <property type="entry name" value="RecR_HhH"/>
    <property type="match status" value="1"/>
</dbReference>
<dbReference type="InterPro" id="IPR015967">
    <property type="entry name" value="Rcmb_RecR_Znf"/>
</dbReference>
<gene>
    <name evidence="8" type="ORF">MNBD_NITROSPINAE05-743</name>
</gene>
<dbReference type="SUPFAM" id="SSF111304">
    <property type="entry name" value="Recombination protein RecR"/>
    <property type="match status" value="1"/>
</dbReference>
<accession>A0A3B1DBX4</accession>
<organism evidence="8">
    <name type="scientific">hydrothermal vent metagenome</name>
    <dbReference type="NCBI Taxonomy" id="652676"/>
    <lineage>
        <taxon>unclassified sequences</taxon>
        <taxon>metagenomes</taxon>
        <taxon>ecological metagenomes</taxon>
    </lineage>
</organism>
<reference evidence="8" key="1">
    <citation type="submission" date="2018-06" db="EMBL/GenBank/DDBJ databases">
        <authorList>
            <person name="Zhirakovskaya E."/>
        </authorList>
    </citation>
    <scope>NUCLEOTIDE SEQUENCE</scope>
</reference>
<evidence type="ECO:0000256" key="5">
    <source>
        <dbReference type="ARBA" id="ARBA00023172"/>
    </source>
</evidence>
<evidence type="ECO:0000259" key="7">
    <source>
        <dbReference type="PROSITE" id="PS50880"/>
    </source>
</evidence>
<dbReference type="InterPro" id="IPR023627">
    <property type="entry name" value="Rcmb_RecR"/>
</dbReference>
<dbReference type="Gene3D" id="3.40.1360.10">
    <property type="match status" value="1"/>
</dbReference>
<keyword evidence="6" id="KW-0234">DNA repair</keyword>
<dbReference type="EMBL" id="UOGG01000198">
    <property type="protein sequence ID" value="VAX32370.1"/>
    <property type="molecule type" value="Genomic_DNA"/>
</dbReference>
<evidence type="ECO:0000256" key="6">
    <source>
        <dbReference type="ARBA" id="ARBA00023204"/>
    </source>
</evidence>
<dbReference type="CDD" id="cd01025">
    <property type="entry name" value="TOPRIM_recR"/>
    <property type="match status" value="1"/>
</dbReference>
<dbReference type="InterPro" id="IPR006171">
    <property type="entry name" value="TOPRIM_dom"/>
</dbReference>
<dbReference type="InterPro" id="IPR034137">
    <property type="entry name" value="TOPRIM_RecR"/>
</dbReference>
<dbReference type="Pfam" id="PF02132">
    <property type="entry name" value="RecR_ZnF"/>
    <property type="match status" value="1"/>
</dbReference>
<dbReference type="InterPro" id="IPR000093">
    <property type="entry name" value="DNA_Rcmb_RecR"/>
</dbReference>
<dbReference type="Gene3D" id="3.30.60.80">
    <property type="match status" value="1"/>
</dbReference>
<dbReference type="PANTHER" id="PTHR30446:SF0">
    <property type="entry name" value="RECOMBINATION PROTEIN RECR"/>
    <property type="match status" value="1"/>
</dbReference>
<dbReference type="SMART" id="SM00493">
    <property type="entry name" value="TOPRIM"/>
    <property type="match status" value="1"/>
</dbReference>
<name>A0A3B1DBX4_9ZZZZ</name>
<evidence type="ECO:0000313" key="8">
    <source>
        <dbReference type="EMBL" id="VAX32370.1"/>
    </source>
</evidence>
<dbReference type="Pfam" id="PF13662">
    <property type="entry name" value="Toprim_4"/>
    <property type="match status" value="1"/>
</dbReference>